<reference evidence="2 3" key="1">
    <citation type="submission" date="2019-03" db="EMBL/GenBank/DDBJ databases">
        <title>Draft genome sequences of novel Actinobacteria.</title>
        <authorList>
            <person name="Sahin N."/>
            <person name="Ay H."/>
            <person name="Saygin H."/>
        </authorList>
    </citation>
    <scope>NUCLEOTIDE SEQUENCE [LARGE SCALE GENOMIC DNA]</scope>
    <source>
        <strain evidence="2 3">DSM 45941</strain>
    </source>
</reference>
<dbReference type="RefSeq" id="WP_132199687.1">
    <property type="nucleotide sequence ID" value="NZ_SMKY01000116.1"/>
</dbReference>
<proteinExistence type="predicted"/>
<dbReference type="EMBL" id="SMKY01000116">
    <property type="protein sequence ID" value="TDD79258.1"/>
    <property type="molecule type" value="Genomic_DNA"/>
</dbReference>
<comment type="caution">
    <text evidence="2">The sequence shown here is derived from an EMBL/GenBank/DDBJ whole genome shotgun (WGS) entry which is preliminary data.</text>
</comment>
<dbReference type="InterPro" id="IPR042099">
    <property type="entry name" value="ANL_N_sf"/>
</dbReference>
<dbReference type="OrthoDB" id="580775at2"/>
<keyword evidence="2" id="KW-0436">Ligase</keyword>
<sequence length="443" mass="47973">MLNDPGRLFDRGAPGRAFWNPDAQTASEETLAGLRTDGIAGEWARVWEHPIPFYRDRYAAAGFGPGEVPGLDDVPVTTKADLRADEAANPPLGAHRAIGLDEAVRVGRSTGTTGGRPVYVLMGRRDLQTAIELQARAVWACGVRPGDRFAHSWPFGLYVSSGTSAFWYAKTGVLELPLGPPDSPETAAEHVRIWDEFRPRGLMVTGTQLDTYVRAAERIGLDLAEILAGTTVVLFDLVYQFEAPRKRVEERFGIRVRNMSGASDIPGFGCADCDHHTGVHVPGDHAVVQVCDPRTGRSLPPGERGHLVVTTFGMDAFFLRYDLEDVAVLEDGPCPCGQTGQRFRVLGRSADQVRVDGRAVLPVDVQLALDAHGAPEFRLLGAGGPETSRLVVRLECEGRHERFAEILSADLGVPVDVDPVPSGTFPRSSFKPRRVDVSPQGAG</sequence>
<feature type="region of interest" description="Disordered" evidence="1">
    <location>
        <begin position="424"/>
        <end position="443"/>
    </location>
</feature>
<evidence type="ECO:0000256" key="1">
    <source>
        <dbReference type="SAM" id="MobiDB-lite"/>
    </source>
</evidence>
<dbReference type="Gene3D" id="3.40.50.12780">
    <property type="entry name" value="N-terminal domain of ligase-like"/>
    <property type="match status" value="1"/>
</dbReference>
<dbReference type="PANTHER" id="PTHR43845">
    <property type="entry name" value="BLR5969 PROTEIN"/>
    <property type="match status" value="1"/>
</dbReference>
<organism evidence="2 3">
    <name type="scientific">Actinomadura darangshiensis</name>
    <dbReference type="NCBI Taxonomy" id="705336"/>
    <lineage>
        <taxon>Bacteria</taxon>
        <taxon>Bacillati</taxon>
        <taxon>Actinomycetota</taxon>
        <taxon>Actinomycetes</taxon>
        <taxon>Streptosporangiales</taxon>
        <taxon>Thermomonosporaceae</taxon>
        <taxon>Actinomadura</taxon>
    </lineage>
</organism>
<dbReference type="Proteomes" id="UP000295578">
    <property type="component" value="Unassembled WGS sequence"/>
</dbReference>
<evidence type="ECO:0000313" key="2">
    <source>
        <dbReference type="EMBL" id="TDD79258.1"/>
    </source>
</evidence>
<dbReference type="AlphaFoldDB" id="A0A4R5B029"/>
<gene>
    <name evidence="2" type="ORF">E1293_23895</name>
</gene>
<keyword evidence="3" id="KW-1185">Reference proteome</keyword>
<accession>A0A4R5B029</accession>
<dbReference type="GO" id="GO:0016874">
    <property type="term" value="F:ligase activity"/>
    <property type="evidence" value="ECO:0007669"/>
    <property type="project" value="UniProtKB-KW"/>
</dbReference>
<dbReference type="PANTHER" id="PTHR43845:SF1">
    <property type="entry name" value="BLR5969 PROTEIN"/>
    <property type="match status" value="1"/>
</dbReference>
<protein>
    <submittedName>
        <fullName evidence="2">Phenylacetate--CoA ligase family protein</fullName>
    </submittedName>
</protein>
<name>A0A4R5B029_9ACTN</name>
<dbReference type="SUPFAM" id="SSF56801">
    <property type="entry name" value="Acetyl-CoA synthetase-like"/>
    <property type="match status" value="1"/>
</dbReference>
<evidence type="ECO:0000313" key="3">
    <source>
        <dbReference type="Proteomes" id="UP000295578"/>
    </source>
</evidence>